<feature type="transmembrane region" description="Helical" evidence="7">
    <location>
        <begin position="581"/>
        <end position="602"/>
    </location>
</feature>
<dbReference type="Gene3D" id="3.90.640.10">
    <property type="entry name" value="Actin, Chain A, domain 4"/>
    <property type="match status" value="1"/>
</dbReference>
<evidence type="ECO:0000256" key="7">
    <source>
        <dbReference type="SAM" id="Phobius"/>
    </source>
</evidence>
<evidence type="ECO:0000256" key="5">
    <source>
        <dbReference type="ARBA" id="ARBA00023186"/>
    </source>
</evidence>
<evidence type="ECO:0000313" key="8">
    <source>
        <dbReference type="EMBL" id="GAA1502087.1"/>
    </source>
</evidence>
<gene>
    <name evidence="8" type="ORF">GCM10009827_013110</name>
</gene>
<dbReference type="InterPro" id="IPR043129">
    <property type="entry name" value="ATPase_NBD"/>
</dbReference>
<dbReference type="Proteomes" id="UP001501470">
    <property type="component" value="Unassembled WGS sequence"/>
</dbReference>
<evidence type="ECO:0000256" key="2">
    <source>
        <dbReference type="ARBA" id="ARBA00022741"/>
    </source>
</evidence>
<feature type="compositionally biased region" description="Low complexity" evidence="6">
    <location>
        <begin position="371"/>
        <end position="397"/>
    </location>
</feature>
<dbReference type="EMBL" id="BAAAQD010000001">
    <property type="protein sequence ID" value="GAA1502087.1"/>
    <property type="molecule type" value="Genomic_DNA"/>
</dbReference>
<keyword evidence="7" id="KW-1133">Transmembrane helix</keyword>
<evidence type="ECO:0008006" key="10">
    <source>
        <dbReference type="Google" id="ProtNLM"/>
    </source>
</evidence>
<keyword evidence="7" id="KW-0472">Membrane</keyword>
<dbReference type="RefSeq" id="WP_344500509.1">
    <property type="nucleotide sequence ID" value="NZ_BAAAQD010000001.1"/>
</dbReference>
<keyword evidence="7" id="KW-0812">Transmembrane</keyword>
<dbReference type="Pfam" id="PF00012">
    <property type="entry name" value="HSP70"/>
    <property type="match status" value="1"/>
</dbReference>
<dbReference type="PANTHER" id="PTHR42749:SF1">
    <property type="entry name" value="CELL SHAPE-DETERMINING PROTEIN MREB"/>
    <property type="match status" value="1"/>
</dbReference>
<dbReference type="Gene3D" id="3.30.420.40">
    <property type="match status" value="2"/>
</dbReference>
<reference evidence="8 9" key="1">
    <citation type="journal article" date="2019" name="Int. J. Syst. Evol. Microbiol.">
        <title>The Global Catalogue of Microorganisms (GCM) 10K type strain sequencing project: providing services to taxonomists for standard genome sequencing and annotation.</title>
        <authorList>
            <consortium name="The Broad Institute Genomics Platform"/>
            <consortium name="The Broad Institute Genome Sequencing Center for Infectious Disease"/>
            <person name="Wu L."/>
            <person name="Ma J."/>
        </authorList>
    </citation>
    <scope>NUCLEOTIDE SEQUENCE [LARGE SCALE GENOMIC DNA]</scope>
    <source>
        <strain evidence="8 9">JCM 15933</strain>
    </source>
</reference>
<dbReference type="PRINTS" id="PR00301">
    <property type="entry name" value="HEATSHOCK70"/>
</dbReference>
<organism evidence="8 9">
    <name type="scientific">Dactylosporangium maewongense</name>
    <dbReference type="NCBI Taxonomy" id="634393"/>
    <lineage>
        <taxon>Bacteria</taxon>
        <taxon>Bacillati</taxon>
        <taxon>Actinomycetota</taxon>
        <taxon>Actinomycetes</taxon>
        <taxon>Micromonosporales</taxon>
        <taxon>Micromonosporaceae</taxon>
        <taxon>Dactylosporangium</taxon>
    </lineage>
</organism>
<keyword evidence="2" id="KW-0547">Nucleotide-binding</keyword>
<evidence type="ECO:0000256" key="4">
    <source>
        <dbReference type="ARBA" id="ARBA00023016"/>
    </source>
</evidence>
<comment type="caution">
    <text evidence="8">The sequence shown here is derived from an EMBL/GenBank/DDBJ whole genome shotgun (WGS) entry which is preliminary data.</text>
</comment>
<keyword evidence="9" id="KW-1185">Reference proteome</keyword>
<proteinExistence type="inferred from homology"/>
<feature type="compositionally biased region" description="Low complexity" evidence="6">
    <location>
        <begin position="460"/>
        <end position="472"/>
    </location>
</feature>
<dbReference type="SUPFAM" id="SSF53067">
    <property type="entry name" value="Actin-like ATPase domain"/>
    <property type="match status" value="2"/>
</dbReference>
<sequence>MAGNAFADSWLAIDYGTSNTVAMLSYPDGRVRPMLFDGSPLLPSTVCVGANGQILTGRAAQRQARLVPESCEPNPKRRVDDRNLLLGEQSVPVVDLVAATLGRVRQEATRALSMSPSRVVITYPVEWGPARQSVLVDAARQAGLPQVVLVPEPTAAATYFATVLGRELQPGGCVVVYDLGAGTFDVSVVQRGPTGFAPLSYRGLDDFGGLDLDESVLSIAGDAVAAASPQEWQRLRSPQNTADSRAFRTLWQDATEVKEALSSQSSAAMLVPLVDREVIVGREQFEELARPRLADTVRITTQCIREARIEPHQIGGVFLVGGGTRIPLVSTLLHTALGVAPTVLDQPELVVAEGALRAMVTTGEPTAPAFAAAPSGGPVPAQAGPAPVSAPPTVTSVPPAPASAPPTVTSVPPAPAPVSVPPVPTSPVVGYPGTAEYAAPPGPFPPAVSSDPFPSSNEWPAAAPVSPTVAAPAPQPRRPAEFATASGGPVLRVLLSFVVGIGVSILGTWIAYKVGENHGDHWHHGNYAAAMLVLITVPGALLVTQAFAGIGRLSRRTRLHIDEAGIRVLAGDPESEGRWRAAGWAVPAVALSAVCLYFFPFWDVSDDGQWTMAVLSGIGLVGIVVAVVQLGRGQARRITWLTLHRRSPQAGDPRAVIEVDSYPWPQLRGVAVRRVGAARRQALVVVPVDRGELLRRPSVHRRAMRDGIGFVAADLTSAGIPVAPVISVLHDHAGDRLVGALAI</sequence>
<dbReference type="InterPro" id="IPR018181">
    <property type="entry name" value="Heat_shock_70_CS"/>
</dbReference>
<name>A0ABN1ZQB5_9ACTN</name>
<comment type="similarity">
    <text evidence="1">Belongs to the heat shock protein 70 family.</text>
</comment>
<feature type="transmembrane region" description="Helical" evidence="7">
    <location>
        <begin position="527"/>
        <end position="550"/>
    </location>
</feature>
<evidence type="ECO:0000256" key="6">
    <source>
        <dbReference type="SAM" id="MobiDB-lite"/>
    </source>
</evidence>
<keyword evidence="5" id="KW-0143">Chaperone</keyword>
<feature type="transmembrane region" description="Helical" evidence="7">
    <location>
        <begin position="493"/>
        <end position="512"/>
    </location>
</feature>
<evidence type="ECO:0000256" key="1">
    <source>
        <dbReference type="ARBA" id="ARBA00007381"/>
    </source>
</evidence>
<keyword evidence="4" id="KW-0346">Stress response</keyword>
<evidence type="ECO:0000313" key="9">
    <source>
        <dbReference type="Proteomes" id="UP001501470"/>
    </source>
</evidence>
<accession>A0ABN1ZQB5</accession>
<evidence type="ECO:0000256" key="3">
    <source>
        <dbReference type="ARBA" id="ARBA00022840"/>
    </source>
</evidence>
<dbReference type="InterPro" id="IPR013126">
    <property type="entry name" value="Hsp_70_fam"/>
</dbReference>
<feature type="region of interest" description="Disordered" evidence="6">
    <location>
        <begin position="448"/>
        <end position="473"/>
    </location>
</feature>
<protein>
    <recommendedName>
        <fullName evidence="10">Hsp70 protein</fullName>
    </recommendedName>
</protein>
<dbReference type="PANTHER" id="PTHR42749">
    <property type="entry name" value="CELL SHAPE-DETERMINING PROTEIN MREB"/>
    <property type="match status" value="1"/>
</dbReference>
<dbReference type="PROSITE" id="PS01036">
    <property type="entry name" value="HSP70_3"/>
    <property type="match status" value="1"/>
</dbReference>
<keyword evidence="3" id="KW-0067">ATP-binding</keyword>
<feature type="transmembrane region" description="Helical" evidence="7">
    <location>
        <begin position="608"/>
        <end position="628"/>
    </location>
</feature>
<feature type="region of interest" description="Disordered" evidence="6">
    <location>
        <begin position="371"/>
        <end position="410"/>
    </location>
</feature>